<dbReference type="SUPFAM" id="SSF56601">
    <property type="entry name" value="beta-lactamase/transpeptidase-like"/>
    <property type="match status" value="1"/>
</dbReference>
<proteinExistence type="predicted"/>
<accession>A0A9X1Y270</accession>
<name>A0A9X1Y270_9BACL</name>
<dbReference type="PANTHER" id="PTHR43283:SF7">
    <property type="entry name" value="BETA-LACTAMASE-RELATED DOMAIN-CONTAINING PROTEIN"/>
    <property type="match status" value="1"/>
</dbReference>
<comment type="caution">
    <text evidence="2">The sequence shown here is derived from an EMBL/GenBank/DDBJ whole genome shotgun (WGS) entry which is preliminary data.</text>
</comment>
<evidence type="ECO:0000313" key="3">
    <source>
        <dbReference type="Proteomes" id="UP001139534"/>
    </source>
</evidence>
<keyword evidence="3" id="KW-1185">Reference proteome</keyword>
<reference evidence="2" key="1">
    <citation type="submission" date="2022-04" db="EMBL/GenBank/DDBJ databases">
        <authorList>
            <person name="Seo M.-J."/>
        </authorList>
    </citation>
    <scope>NUCLEOTIDE SEQUENCE</scope>
    <source>
        <strain evidence="2">MBLB2552</strain>
    </source>
</reference>
<organism evidence="2 3">
    <name type="scientific">Paenibacillus mellifer</name>
    <dbReference type="NCBI Taxonomy" id="2937794"/>
    <lineage>
        <taxon>Bacteria</taxon>
        <taxon>Bacillati</taxon>
        <taxon>Bacillota</taxon>
        <taxon>Bacilli</taxon>
        <taxon>Bacillales</taxon>
        <taxon>Paenibacillaceae</taxon>
        <taxon>Paenibacillus</taxon>
    </lineage>
</organism>
<dbReference type="Pfam" id="PF00144">
    <property type="entry name" value="Beta-lactamase"/>
    <property type="match status" value="1"/>
</dbReference>
<feature type="domain" description="Beta-lactamase-related" evidence="1">
    <location>
        <begin position="40"/>
        <end position="304"/>
    </location>
</feature>
<dbReference type="InterPro" id="IPR001466">
    <property type="entry name" value="Beta-lactam-related"/>
</dbReference>
<dbReference type="EMBL" id="JALPRK010000020">
    <property type="protein sequence ID" value="MCK8489121.1"/>
    <property type="molecule type" value="Genomic_DNA"/>
</dbReference>
<dbReference type="RefSeq" id="WP_248553165.1">
    <property type="nucleotide sequence ID" value="NZ_JALPRK010000020.1"/>
</dbReference>
<dbReference type="InterPro" id="IPR050789">
    <property type="entry name" value="Diverse_Enzym_Activities"/>
</dbReference>
<dbReference type="Gene3D" id="3.40.710.10">
    <property type="entry name" value="DD-peptidase/beta-lactamase superfamily"/>
    <property type="match status" value="1"/>
</dbReference>
<evidence type="ECO:0000259" key="1">
    <source>
        <dbReference type="Pfam" id="PF00144"/>
    </source>
</evidence>
<dbReference type="Proteomes" id="UP001139534">
    <property type="component" value="Unassembled WGS sequence"/>
</dbReference>
<protein>
    <submittedName>
        <fullName evidence="2">Beta-lactamase family protein</fullName>
    </submittedName>
</protein>
<dbReference type="AlphaFoldDB" id="A0A9X1Y270"/>
<sequence>MSVHTEKSLPRQSLKELGISARNVIDFLTYLKAHSIELHSLMLVRHGQVAAEGWWAPYGPDLPHMLFSLSKSFTSTAIGMAVQEGKLSVDDPVVSFFPKDAPEVISPNLAAMQIKHLLMMGTGHAFDTMDPLARAKDGNWVKAFLEQPVEHQPGSSFLYNTGATYMLSAILQKVTGETLLQYLQPRLFEPLGIVNPTWENCPRGVNTGGFGLKVTTEDIAKFGQLYLQKGLWGGQRLVEESWINAATSKQISNGDGGDSDWAQGYGYQFWRCRHGVYRGDGAFGQFCIVLPEHEAVLAMTSGTNDLQGVLNGVWEHLLQAFDEEKGNLTEEDVAAEKELQHILEGLYIEPPRIEANSVREAEFGNGKNCLLEPNDLDLQSTRIEIHGDTAVLEIHDKRGEHLVELGRQAWRLGRTTLFEEEEQIAASFTWKSPETLLLSIQRIETPFRLGFEIELLEDGIEILNTVNVSFGEPTPAPIRGRLQ</sequence>
<dbReference type="PANTHER" id="PTHR43283">
    <property type="entry name" value="BETA-LACTAMASE-RELATED"/>
    <property type="match status" value="1"/>
</dbReference>
<gene>
    <name evidence="2" type="ORF">M0651_18270</name>
</gene>
<evidence type="ECO:0000313" key="2">
    <source>
        <dbReference type="EMBL" id="MCK8489121.1"/>
    </source>
</evidence>
<dbReference type="InterPro" id="IPR012338">
    <property type="entry name" value="Beta-lactam/transpept-like"/>
</dbReference>